<dbReference type="EMBL" id="DS990640">
    <property type="protein sequence ID" value="EGC47652.1"/>
    <property type="molecule type" value="Genomic_DNA"/>
</dbReference>
<dbReference type="AlphaFoldDB" id="F0UNP7"/>
<dbReference type="Proteomes" id="UP000008142">
    <property type="component" value="Unassembled WGS sequence"/>
</dbReference>
<evidence type="ECO:0000256" key="1">
    <source>
        <dbReference type="SAM" id="MobiDB-lite"/>
    </source>
</evidence>
<feature type="compositionally biased region" description="Basic and acidic residues" evidence="1">
    <location>
        <begin position="20"/>
        <end position="29"/>
    </location>
</feature>
<reference evidence="3" key="1">
    <citation type="submission" date="2008-07" db="EMBL/GenBank/DDBJ databases">
        <title>Annotation of Ajellomyces capsulatus strain H88.</title>
        <authorList>
            <person name="Champion M."/>
            <person name="Cuomo C."/>
            <person name="Ma L.-J."/>
            <person name="Henn M.R."/>
            <person name="Sil A."/>
            <person name="Goldman B."/>
            <person name="Young S.K."/>
            <person name="Kodira C.D."/>
            <person name="Zeng Q."/>
            <person name="Koehrsen M."/>
            <person name="Alvarado L."/>
            <person name="Berlin A."/>
            <person name="Borenstein D."/>
            <person name="Chen Z."/>
            <person name="Engels R."/>
            <person name="Freedman E."/>
            <person name="Gellesch M."/>
            <person name="Goldberg J."/>
            <person name="Griggs A."/>
            <person name="Gujja S."/>
            <person name="Heiman D."/>
            <person name="Hepburn T."/>
            <person name="Howarth C."/>
            <person name="Jen D."/>
            <person name="Larson L."/>
            <person name="Lewis B."/>
            <person name="Mehta T."/>
            <person name="Park D."/>
            <person name="Pearson M."/>
            <person name="Roberts A."/>
            <person name="Saif S."/>
            <person name="Shea T."/>
            <person name="Shenoy N."/>
            <person name="Sisk P."/>
            <person name="Stolte C."/>
            <person name="Sykes S."/>
            <person name="Walk T."/>
            <person name="White J."/>
            <person name="Yandava C."/>
            <person name="Klein B."/>
            <person name="McEwen J.G."/>
            <person name="Puccia R."/>
            <person name="Goldman G.H."/>
            <person name="Felipe M.S."/>
            <person name="Nino-Vega G."/>
            <person name="San-Blas G."/>
            <person name="Taylor J."/>
            <person name="Mendoza L."/>
            <person name="Galagan J."/>
            <person name="Nusbaum C."/>
            <person name="Birren B."/>
        </authorList>
    </citation>
    <scope>NUCLEOTIDE SEQUENCE [LARGE SCALE GENOMIC DNA]</scope>
    <source>
        <strain evidence="3">H88</strain>
    </source>
</reference>
<feature type="region of interest" description="Disordered" evidence="1">
    <location>
        <begin position="20"/>
        <end position="44"/>
    </location>
</feature>
<evidence type="ECO:0000313" key="3">
    <source>
        <dbReference type="Proteomes" id="UP000008142"/>
    </source>
</evidence>
<organism evidence="3">
    <name type="scientific">Ajellomyces capsulatus (strain H88)</name>
    <name type="common">Darling's disease fungus</name>
    <name type="synonym">Histoplasma capsulatum</name>
    <dbReference type="NCBI Taxonomy" id="544711"/>
    <lineage>
        <taxon>Eukaryota</taxon>
        <taxon>Fungi</taxon>
        <taxon>Dikarya</taxon>
        <taxon>Ascomycota</taxon>
        <taxon>Pezizomycotina</taxon>
        <taxon>Eurotiomycetes</taxon>
        <taxon>Eurotiomycetidae</taxon>
        <taxon>Onygenales</taxon>
        <taxon>Ajellomycetaceae</taxon>
        <taxon>Histoplasma</taxon>
    </lineage>
</organism>
<evidence type="ECO:0000313" key="2">
    <source>
        <dbReference type="EMBL" id="EGC47652.1"/>
    </source>
</evidence>
<gene>
    <name evidence="2" type="ORF">HCEG_06867</name>
</gene>
<sequence>MDIKDRRGYRLFRFRTHAKGDWGRAEDQSRMSTPRGQSSDEDRRSLLGVGLGRRLVLPIVKVVMRMGLKGELKDDLASALMCKVEPARPLV</sequence>
<dbReference type="HOGENOM" id="CLU_2426515_0_0_1"/>
<protein>
    <submittedName>
        <fullName evidence="2">Uncharacterized protein</fullName>
    </submittedName>
</protein>
<name>F0UNP7_AJEC8</name>
<accession>F0UNP7</accession>
<proteinExistence type="predicted"/>